<dbReference type="InterPro" id="IPR005123">
    <property type="entry name" value="Oxoglu/Fe-dep_dioxygenase_dom"/>
</dbReference>
<keyword evidence="1" id="KW-0408">Iron</keyword>
<accession>A0A194QMZ9</accession>
<name>A0A194QMZ9_PAPMA</name>
<dbReference type="InterPro" id="IPR026992">
    <property type="entry name" value="DIOX_N"/>
</dbReference>
<organism evidence="3 4">
    <name type="scientific">Papilio machaon</name>
    <name type="common">Old World swallowtail butterfly</name>
    <dbReference type="NCBI Taxonomy" id="76193"/>
    <lineage>
        <taxon>Eukaryota</taxon>
        <taxon>Metazoa</taxon>
        <taxon>Ecdysozoa</taxon>
        <taxon>Arthropoda</taxon>
        <taxon>Hexapoda</taxon>
        <taxon>Insecta</taxon>
        <taxon>Pterygota</taxon>
        <taxon>Neoptera</taxon>
        <taxon>Endopterygota</taxon>
        <taxon>Lepidoptera</taxon>
        <taxon>Glossata</taxon>
        <taxon>Ditrysia</taxon>
        <taxon>Papilionoidea</taxon>
        <taxon>Papilionidae</taxon>
        <taxon>Papilioninae</taxon>
        <taxon>Papilio</taxon>
    </lineage>
</organism>
<dbReference type="Pfam" id="PF03171">
    <property type="entry name" value="2OG-FeII_Oxy"/>
    <property type="match status" value="1"/>
</dbReference>
<dbReference type="FunCoup" id="A0A194QMZ9">
    <property type="interactions" value="2"/>
</dbReference>
<dbReference type="Gene3D" id="2.60.120.330">
    <property type="entry name" value="B-lactam Antibiotic, Isopenicillin N Synthase, Chain"/>
    <property type="match status" value="1"/>
</dbReference>
<dbReference type="InParanoid" id="A0A194QMZ9"/>
<dbReference type="InterPro" id="IPR044861">
    <property type="entry name" value="IPNS-like_FE2OG_OXY"/>
</dbReference>
<dbReference type="GO" id="GO:0016491">
    <property type="term" value="F:oxidoreductase activity"/>
    <property type="evidence" value="ECO:0007669"/>
    <property type="project" value="UniProtKB-KW"/>
</dbReference>
<keyword evidence="4" id="KW-1185">Reference proteome</keyword>
<evidence type="ECO:0000256" key="1">
    <source>
        <dbReference type="RuleBase" id="RU003682"/>
    </source>
</evidence>
<keyword evidence="1" id="KW-0479">Metal-binding</keyword>
<dbReference type="GO" id="GO:0046872">
    <property type="term" value="F:metal ion binding"/>
    <property type="evidence" value="ECO:0007669"/>
    <property type="project" value="UniProtKB-KW"/>
</dbReference>
<dbReference type="Proteomes" id="UP000053240">
    <property type="component" value="Unassembled WGS sequence"/>
</dbReference>
<dbReference type="PANTHER" id="PTHR47990">
    <property type="entry name" value="2-OXOGLUTARATE (2OG) AND FE(II)-DEPENDENT OXYGENASE SUPERFAMILY PROTEIN-RELATED"/>
    <property type="match status" value="1"/>
</dbReference>
<dbReference type="SUPFAM" id="SSF51197">
    <property type="entry name" value="Clavaminate synthase-like"/>
    <property type="match status" value="1"/>
</dbReference>
<dbReference type="EMBL" id="KQ461195">
    <property type="protein sequence ID" value="KPJ06729.1"/>
    <property type="molecule type" value="Genomic_DNA"/>
</dbReference>
<reference evidence="3 4" key="1">
    <citation type="journal article" date="2015" name="Nat. Commun.">
        <title>Outbred genome sequencing and CRISPR/Cas9 gene editing in butterflies.</title>
        <authorList>
            <person name="Li X."/>
            <person name="Fan D."/>
            <person name="Zhang W."/>
            <person name="Liu G."/>
            <person name="Zhang L."/>
            <person name="Zhao L."/>
            <person name="Fang X."/>
            <person name="Chen L."/>
            <person name="Dong Y."/>
            <person name="Chen Y."/>
            <person name="Ding Y."/>
            <person name="Zhao R."/>
            <person name="Feng M."/>
            <person name="Zhu Y."/>
            <person name="Feng Y."/>
            <person name="Jiang X."/>
            <person name="Zhu D."/>
            <person name="Xiang H."/>
            <person name="Feng X."/>
            <person name="Li S."/>
            <person name="Wang J."/>
            <person name="Zhang G."/>
            <person name="Kronforst M.R."/>
            <person name="Wang W."/>
        </authorList>
    </citation>
    <scope>NUCLEOTIDE SEQUENCE [LARGE SCALE GENOMIC DNA]</scope>
    <source>
        <strain evidence="3">Ya'a_city_454_Pm</strain>
        <tissue evidence="3">Whole body</tissue>
    </source>
</reference>
<protein>
    <submittedName>
        <fullName evidence="3">UPF0676 protein C1494.01</fullName>
    </submittedName>
</protein>
<feature type="domain" description="Fe2OG dioxygenase" evidence="2">
    <location>
        <begin position="165"/>
        <end position="308"/>
    </location>
</feature>
<gene>
    <name evidence="3" type="ORF">RR48_11776</name>
</gene>
<dbReference type="AlphaFoldDB" id="A0A194QMZ9"/>
<proteinExistence type="inferred from homology"/>
<evidence type="ECO:0000259" key="2">
    <source>
        <dbReference type="PROSITE" id="PS51471"/>
    </source>
</evidence>
<dbReference type="STRING" id="76193.A0A194QMZ9"/>
<sequence length="358" mass="39380">MAFQWFLEQVIGNDVRFAIAGTDGCPMKSVVRRIGQQLFAALSGKGLAMLVNHGIADEKLKAVYADLDNLCALPEGCKAQYLRNPVSNHGYVQPGMEQFDTTKQELRHSYNITSLSAAAFPAQEDVPQFPQHAVPLAHDLTNLSRLPPATLLGCHAGMLRSEGGNASSMRLLYYPPVPPEDDERHEHHATYTRCGAHADCCTFTLLAQDSEGGLEVKLNGSEKWQAYVCIHTGQHTLANVDVHYVKLNGSEKWQAVGHLPGAILVQTGELLASWTTNLLPALVHRVVVPSGAYARARARHCVAFFCHPDNDATLPKFPQLPILAPAPPPPIFTPHLTLHHRLLNAAHHLQKRFRETYA</sequence>
<evidence type="ECO:0000313" key="4">
    <source>
        <dbReference type="Proteomes" id="UP000053240"/>
    </source>
</evidence>
<evidence type="ECO:0000313" key="3">
    <source>
        <dbReference type="EMBL" id="KPJ06729.1"/>
    </source>
</evidence>
<dbReference type="InterPro" id="IPR027443">
    <property type="entry name" value="IPNS-like_sf"/>
</dbReference>
<keyword evidence="1" id="KW-0560">Oxidoreductase</keyword>
<dbReference type="InterPro" id="IPR050231">
    <property type="entry name" value="Iron_ascorbate_oxido_reductase"/>
</dbReference>
<dbReference type="PROSITE" id="PS51471">
    <property type="entry name" value="FE2OG_OXY"/>
    <property type="match status" value="1"/>
</dbReference>
<comment type="similarity">
    <text evidence="1">Belongs to the iron/ascorbate-dependent oxidoreductase family.</text>
</comment>
<dbReference type="Pfam" id="PF14226">
    <property type="entry name" value="DIOX_N"/>
    <property type="match status" value="1"/>
</dbReference>